<organism evidence="2 3">
    <name type="scientific">Proteus vulgaris</name>
    <dbReference type="NCBI Taxonomy" id="585"/>
    <lineage>
        <taxon>Bacteria</taxon>
        <taxon>Pseudomonadati</taxon>
        <taxon>Pseudomonadota</taxon>
        <taxon>Gammaproteobacteria</taxon>
        <taxon>Enterobacterales</taxon>
        <taxon>Morganellaceae</taxon>
        <taxon>Proteus</taxon>
    </lineage>
</organism>
<sequence>MTSTINEIYQNYWVAQCHYTREGEKFCGYMTLLGENEDQAINEMRHYFSQYKNQYSAAIYDDIVPAITFIKRSNKLELPLIRQLRKQNSEHINAILIDEKNLTNPLPSEKGDIYYQSGSPEFINGCTLYLVIDSGEYLRQTGRSLIPMLYGSCLPWQPLYQGETQTSLEDNAPYLVQILSNKAGQQLLDDYMCMPNKGTLGLFLNSTKPFFELHRQLRKLTYLYNQKLNTWNFFRFYDVTHFIPFIESLKEGQLLNVVSGINAFYGYNKEYIDGVKITFDPHYLNDDGVRESLFINERLYRYYSNLTLIQNITKAKQLIIQFSPDANENNVIELDNYCLKLANQSFLEDITQTQAILYTLLARYISRNDLQKWKEATEYAMPYKHNQVLFSYHRYTYCSNNQGVNS</sequence>
<evidence type="ECO:0000313" key="2">
    <source>
        <dbReference type="EMBL" id="QIF93115.1"/>
    </source>
</evidence>
<dbReference type="EMBL" id="CP047344">
    <property type="protein sequence ID" value="QIF93115.1"/>
    <property type="molecule type" value="Genomic_DNA"/>
</dbReference>
<dbReference type="InterPro" id="IPR025391">
    <property type="entry name" value="DUF4123"/>
</dbReference>
<accession>A0A6G6SF25</accession>
<protein>
    <submittedName>
        <fullName evidence="2">DUF4123 domain-containing protein</fullName>
    </submittedName>
</protein>
<evidence type="ECO:0000259" key="1">
    <source>
        <dbReference type="Pfam" id="PF13503"/>
    </source>
</evidence>
<keyword evidence="3" id="KW-1185">Reference proteome</keyword>
<dbReference type="OrthoDB" id="6439028at2"/>
<dbReference type="RefSeq" id="WP_072070746.1">
    <property type="nucleotide sequence ID" value="NZ_CP047344.1"/>
</dbReference>
<feature type="domain" description="DUF4123" evidence="1">
    <location>
        <begin position="128"/>
        <end position="253"/>
    </location>
</feature>
<dbReference type="Pfam" id="PF13503">
    <property type="entry name" value="DUF4123"/>
    <property type="match status" value="1"/>
</dbReference>
<gene>
    <name evidence="2" type="ORF">GTH24_04025</name>
</gene>
<dbReference type="AlphaFoldDB" id="A0A6G6SF25"/>
<name>A0A6G6SF25_PROVU</name>
<dbReference type="Proteomes" id="UP000503287">
    <property type="component" value="Chromosome"/>
</dbReference>
<proteinExistence type="predicted"/>
<reference evidence="2 3" key="1">
    <citation type="submission" date="2020-01" db="EMBL/GenBank/DDBJ databases">
        <title>The genomic epidemiology of tigecycline resistance gene tet(X) variants in a swine farm in China.</title>
        <authorList>
            <person name="Peng K."/>
            <person name="Li R."/>
        </authorList>
    </citation>
    <scope>NUCLEOTIDE SEQUENCE [LARGE SCALE GENOMIC DNA]</scope>
    <source>
        <strain evidence="2 3">ZN3</strain>
    </source>
</reference>
<evidence type="ECO:0000313" key="3">
    <source>
        <dbReference type="Proteomes" id="UP000503287"/>
    </source>
</evidence>